<dbReference type="GO" id="GO:0005829">
    <property type="term" value="C:cytosol"/>
    <property type="evidence" value="ECO:0007669"/>
    <property type="project" value="GOC"/>
</dbReference>
<comment type="similarity">
    <text evidence="2">Belongs to the VPS52 family.</text>
</comment>
<reference evidence="9" key="2">
    <citation type="submission" date="2025-09" db="UniProtKB">
        <authorList>
            <consortium name="Ensembl"/>
        </authorList>
    </citation>
    <scope>IDENTIFICATION</scope>
</reference>
<dbReference type="Pfam" id="PF20655">
    <property type="entry name" value="Vps52_C"/>
    <property type="match status" value="1"/>
</dbReference>
<dbReference type="GO" id="GO:0019905">
    <property type="term" value="F:syntaxin binding"/>
    <property type="evidence" value="ECO:0007669"/>
    <property type="project" value="TreeGrafter"/>
</dbReference>
<evidence type="ECO:0000256" key="6">
    <source>
        <dbReference type="ARBA" id="ARBA00023034"/>
    </source>
</evidence>
<evidence type="ECO:0000256" key="4">
    <source>
        <dbReference type="ARBA" id="ARBA00022448"/>
    </source>
</evidence>
<protein>
    <recommendedName>
        <fullName evidence="3">Vacuolar protein sorting-associated protein 52 homolog</fullName>
    </recommendedName>
</protein>
<dbReference type="InterPro" id="IPR007258">
    <property type="entry name" value="Vps52"/>
</dbReference>
<proteinExistence type="inferred from homology"/>
<dbReference type="Pfam" id="PF04129">
    <property type="entry name" value="Vps52_CC"/>
    <property type="match status" value="1"/>
</dbReference>
<dbReference type="GO" id="GO:0007041">
    <property type="term" value="P:lysosomal transport"/>
    <property type="evidence" value="ECO:0007669"/>
    <property type="project" value="TreeGrafter"/>
</dbReference>
<feature type="domain" description="Vps52 C-terminal" evidence="8">
    <location>
        <begin position="322"/>
        <end position="633"/>
    </location>
</feature>
<evidence type="ECO:0000256" key="3">
    <source>
        <dbReference type="ARBA" id="ARBA00017083"/>
    </source>
</evidence>
<evidence type="ECO:0000313" key="10">
    <source>
        <dbReference type="Proteomes" id="UP000694557"/>
    </source>
</evidence>
<dbReference type="GeneTree" id="ENSGT00390000008815"/>
<evidence type="ECO:0000256" key="1">
    <source>
        <dbReference type="ARBA" id="ARBA00004601"/>
    </source>
</evidence>
<evidence type="ECO:0000259" key="7">
    <source>
        <dbReference type="Pfam" id="PF04129"/>
    </source>
</evidence>
<accession>A0A8C7KXM7</accession>
<dbReference type="PANTHER" id="PTHR14190">
    <property type="entry name" value="SUPPRESSOR OF ACTIN MUTATIONS 2/VACUOLAR PROTEIN SORTING 52"/>
    <property type="match status" value="1"/>
</dbReference>
<evidence type="ECO:0000256" key="5">
    <source>
        <dbReference type="ARBA" id="ARBA00022927"/>
    </source>
</evidence>
<dbReference type="GO" id="GO:0015031">
    <property type="term" value="P:protein transport"/>
    <property type="evidence" value="ECO:0007669"/>
    <property type="project" value="UniProtKB-KW"/>
</dbReference>
<keyword evidence="6" id="KW-0333">Golgi apparatus</keyword>
<organism evidence="9 10">
    <name type="scientific">Oncorhynchus kisutch</name>
    <name type="common">Coho salmon</name>
    <name type="synonym">Salmo kisutch</name>
    <dbReference type="NCBI Taxonomy" id="8019"/>
    <lineage>
        <taxon>Eukaryota</taxon>
        <taxon>Metazoa</taxon>
        <taxon>Chordata</taxon>
        <taxon>Craniata</taxon>
        <taxon>Vertebrata</taxon>
        <taxon>Euteleostomi</taxon>
        <taxon>Actinopterygii</taxon>
        <taxon>Neopterygii</taxon>
        <taxon>Teleostei</taxon>
        <taxon>Protacanthopterygii</taxon>
        <taxon>Salmoniformes</taxon>
        <taxon>Salmonidae</taxon>
        <taxon>Salmoninae</taxon>
        <taxon>Oncorhynchus</taxon>
    </lineage>
</organism>
<feature type="domain" description="Vps52 coiled-coil" evidence="7">
    <location>
        <begin position="133"/>
        <end position="305"/>
    </location>
</feature>
<dbReference type="Ensembl" id="ENSOKIT00005114374.1">
    <property type="protein sequence ID" value="ENSOKIP00005106703.1"/>
    <property type="gene ID" value="ENSOKIG00005046823.1"/>
</dbReference>
<dbReference type="GO" id="GO:0006896">
    <property type="term" value="P:Golgi to vacuole transport"/>
    <property type="evidence" value="ECO:0007669"/>
    <property type="project" value="TreeGrafter"/>
</dbReference>
<dbReference type="Proteomes" id="UP000694557">
    <property type="component" value="Unassembled WGS sequence"/>
</dbReference>
<dbReference type="GO" id="GO:0042147">
    <property type="term" value="P:retrograde transport, endosome to Golgi"/>
    <property type="evidence" value="ECO:0007669"/>
    <property type="project" value="TreeGrafter"/>
</dbReference>
<dbReference type="InterPro" id="IPR048319">
    <property type="entry name" value="Vps52_CC"/>
</dbReference>
<keyword evidence="5" id="KW-0653">Protein transport</keyword>
<evidence type="ECO:0000256" key="2">
    <source>
        <dbReference type="ARBA" id="ARBA00008180"/>
    </source>
</evidence>
<name>A0A8C7KXM7_ONCKI</name>
<evidence type="ECO:0000313" key="9">
    <source>
        <dbReference type="Ensembl" id="ENSOKIP00005106703.1"/>
    </source>
</evidence>
<sequence>MIFTYCFFLTYPGDIGEEHTTFVVFLGGLEAMADRAVTAAMSDVNTTVHSTANSMAYLQDEMKPDTDAMAPLNLGDLDLTTDEFILDEVDIHIQANLEDDLVKEALKTGVDLRQYSKQVEDELQRIEQASIKDYIKESQNIASLHNQITACDSILERMEGMLSGFQSDLSSISSEIQTLQQQSVSMNMRLKNRQAVRSHLSQLVDELVVPGAMIQVILESPVTEQEFLEQLHELNNKINFAKELSFRETLACSDIQDIVDRLKIKAVTKIREFILQKIYSFRKPMTNYQIPQNTLLKYRFFYQFLLANERTVAKEIRDEYVDTMSKIYYSYFKSYSGRLLKVQYEEVADKDDLMGVEDTAKKGFFSKPSLKSRNTIFTLGQRGAVLSPAELEGPILIPHTAQRGDCRYPYETLFRSQHYALLDNGCREFLFLSDFFMVAGNSALDLFNSVMGKTLSLFLKSMSTYVSDCYDSIAVFLCIHIILRFRAITNKRTIPALDKYWDAVLELLWPRFELILEMNIQSIRNTDPQKLGVLDTRPHYITRRYAEFSSAIVSINQTFTSERTHTLLGQLQVEVENFVLKMAAEFPSRRDQLIFLINNYDMMLSVLMERAADDSKEVEGFQQLLQARSQEFIEEILSSPFGGMIAFVKESEALTEKGQLDRLKNDEARITQLVRGFSSTWKQSVEALSQDVMRSFTNFKNGTGIIQGALTQLIQYYHGFHKVLAQPTFRSLAVRSELINLHHLMVEVKKHKPNF</sequence>
<evidence type="ECO:0000259" key="8">
    <source>
        <dbReference type="Pfam" id="PF20655"/>
    </source>
</evidence>
<dbReference type="PANTHER" id="PTHR14190:SF7">
    <property type="entry name" value="VACUOLAR PROTEIN SORTING-ASSOCIATED PROTEIN 52 HOMOLOG"/>
    <property type="match status" value="1"/>
</dbReference>
<dbReference type="InterPro" id="IPR048361">
    <property type="entry name" value="Vps52_C"/>
</dbReference>
<dbReference type="GO" id="GO:0032456">
    <property type="term" value="P:endocytic recycling"/>
    <property type="evidence" value="ECO:0007669"/>
    <property type="project" value="TreeGrafter"/>
</dbReference>
<keyword evidence="4" id="KW-0813">Transport</keyword>
<dbReference type="AlphaFoldDB" id="A0A8C7KXM7"/>
<reference evidence="9" key="1">
    <citation type="submission" date="2025-08" db="UniProtKB">
        <authorList>
            <consortium name="Ensembl"/>
        </authorList>
    </citation>
    <scope>IDENTIFICATION</scope>
</reference>
<dbReference type="GO" id="GO:0000938">
    <property type="term" value="C:GARP complex"/>
    <property type="evidence" value="ECO:0007669"/>
    <property type="project" value="TreeGrafter"/>
</dbReference>
<comment type="subcellular location">
    <subcellularLocation>
        <location evidence="1">Golgi apparatus</location>
        <location evidence="1">trans-Golgi network</location>
    </subcellularLocation>
</comment>
<gene>
    <name evidence="9" type="primary">VPS52</name>
    <name evidence="9" type="synonym">vps52</name>
</gene>
<keyword evidence="10" id="KW-1185">Reference proteome</keyword>